<name>A0A0Q0RXK6_9ARCH</name>
<evidence type="ECO:0000313" key="4">
    <source>
        <dbReference type="Proteomes" id="UP000050515"/>
    </source>
</evidence>
<reference evidence="2 3" key="2">
    <citation type="submission" date="2015-09" db="EMBL/GenBank/DDBJ databases">
        <title>Heavy metals and arsenic resistance mechanisms in polyextremophilic archaea of the family Ferroplasmaceae.</title>
        <authorList>
            <person name="Bulaev A.G."/>
            <person name="Kanygina A.V."/>
        </authorList>
    </citation>
    <scope>NUCLEOTIDE SEQUENCE [LARGE SCALE GENOMIC DNA]</scope>
    <source>
        <strain evidence="2 3">VT</strain>
    </source>
</reference>
<accession>A0A0Q0RXK6</accession>
<organism evidence="2 3">
    <name type="scientific">Acidiplasma aeolicum</name>
    <dbReference type="NCBI Taxonomy" id="507754"/>
    <lineage>
        <taxon>Archaea</taxon>
        <taxon>Methanobacteriati</taxon>
        <taxon>Thermoplasmatota</taxon>
        <taxon>Thermoplasmata</taxon>
        <taxon>Thermoplasmatales</taxon>
        <taxon>Ferroplasmaceae</taxon>
        <taxon>Acidiplasma</taxon>
    </lineage>
</organism>
<dbReference type="EMBL" id="LKBG01000221">
    <property type="protein sequence ID" value="KQB34741.1"/>
    <property type="molecule type" value="Genomic_DNA"/>
</dbReference>
<keyword evidence="3" id="KW-1185">Reference proteome</keyword>
<comment type="caution">
    <text evidence="2">The sequence shown here is derived from an EMBL/GenBank/DDBJ whole genome shotgun (WGS) entry which is preliminary data.</text>
</comment>
<dbReference type="Proteomes" id="UP000050320">
    <property type="component" value="Unassembled WGS sequence"/>
</dbReference>
<dbReference type="AlphaFoldDB" id="A0A0Q0RXK6"/>
<protein>
    <submittedName>
        <fullName evidence="2">Uncharacterized protein</fullName>
    </submittedName>
</protein>
<sequence>MDDNIIKNAWLLPISENGVYNMHFLDNLYLQRIYSGKYVSEKLRFKLEDRFIESLNDPGAILPTETEDNYQNFMKNLNELISGASNAPLSNNYDMHIDYNNIKSVEFYSGDDQNLGYINIICDNSYKFLLMHENINRHAGLDGESAKNIINILESKIKNGIKIINKQ</sequence>
<dbReference type="PATRIC" id="fig|507754.4.peg.607"/>
<dbReference type="EMBL" id="LJCQ01000114">
    <property type="protein sequence ID" value="KPV47218.1"/>
    <property type="molecule type" value="Genomic_DNA"/>
</dbReference>
<evidence type="ECO:0000313" key="1">
    <source>
        <dbReference type="EMBL" id="KPV47218.1"/>
    </source>
</evidence>
<evidence type="ECO:0000313" key="3">
    <source>
        <dbReference type="Proteomes" id="UP000050320"/>
    </source>
</evidence>
<gene>
    <name evidence="2" type="ORF">AOG54_03740</name>
    <name evidence="1" type="ORF">SE19_01985</name>
</gene>
<dbReference type="RefSeq" id="WP_054963930.1">
    <property type="nucleotide sequence ID" value="NZ_JBBYJF010000018.1"/>
</dbReference>
<evidence type="ECO:0000313" key="2">
    <source>
        <dbReference type="EMBL" id="KQB34741.1"/>
    </source>
</evidence>
<proteinExistence type="predicted"/>
<dbReference type="Proteomes" id="UP000050515">
    <property type="component" value="Unassembled WGS sequence"/>
</dbReference>
<reference evidence="1 4" key="1">
    <citation type="submission" date="2015-09" db="EMBL/GenBank/DDBJ databases">
        <title>Draft genome sequence of Acidiplasma aeolicum DSM 18409.</title>
        <authorList>
            <person name="Hemp J."/>
        </authorList>
    </citation>
    <scope>NUCLEOTIDE SEQUENCE [LARGE SCALE GENOMIC DNA]</scope>
    <source>
        <strain evidence="1 4">V</strain>
    </source>
</reference>